<evidence type="ECO:0000313" key="4">
    <source>
        <dbReference type="Proteomes" id="UP000198577"/>
    </source>
</evidence>
<keyword evidence="2" id="KW-0812">Transmembrane</keyword>
<protein>
    <submittedName>
        <fullName evidence="3">Stage III sporulation protein AF</fullName>
    </submittedName>
</protein>
<keyword evidence="4" id="KW-1185">Reference proteome</keyword>
<proteinExistence type="predicted"/>
<gene>
    <name evidence="3" type="ORF">SAMN05444406_10664</name>
</gene>
<evidence type="ECO:0000256" key="1">
    <source>
        <dbReference type="SAM" id="MobiDB-lite"/>
    </source>
</evidence>
<reference evidence="3 4" key="1">
    <citation type="submission" date="2016-10" db="EMBL/GenBank/DDBJ databases">
        <authorList>
            <person name="de Groot N.N."/>
        </authorList>
    </citation>
    <scope>NUCLEOTIDE SEQUENCE [LARGE SCALE GENOMIC DNA]</scope>
    <source>
        <strain evidence="3 4">DSM 20678</strain>
    </source>
</reference>
<keyword evidence="2" id="KW-1133">Transmembrane helix</keyword>
<sequence length="221" mass="25394">MNPSIGRWIINLAVISMLGVAVDLLLPSGSMKRYVRFLIGITILTAMLKPIFQAFDQLPNLERYTAQAFATMDFADVSYQVKWLEGQQQREIMDYFVESMESHMEQQIKQFKGYEHVKVNVQMNEKFHHDNRLSDILKVYVDIGVSAGSHIEPVRIKVDTKDVDIPHSDKPIKESKDEQEIKALLSSIYGVDQNRIEVRFQSTAHKSPSDNKQRVQEGELP</sequence>
<dbReference type="OrthoDB" id="2375554at2"/>
<dbReference type="RefSeq" id="WP_025746496.1">
    <property type="nucleotide sequence ID" value="NZ_FOXR01000006.1"/>
</dbReference>
<dbReference type="Pfam" id="PF09581">
    <property type="entry name" value="Spore_III_AF"/>
    <property type="match status" value="1"/>
</dbReference>
<feature type="region of interest" description="Disordered" evidence="1">
    <location>
        <begin position="200"/>
        <end position="221"/>
    </location>
</feature>
<name>A0A1I5U796_9FIRM</name>
<feature type="transmembrane region" description="Helical" evidence="2">
    <location>
        <begin position="6"/>
        <end position="26"/>
    </location>
</feature>
<dbReference type="Proteomes" id="UP000198577">
    <property type="component" value="Unassembled WGS sequence"/>
</dbReference>
<evidence type="ECO:0000256" key="2">
    <source>
        <dbReference type="SAM" id="Phobius"/>
    </source>
</evidence>
<organism evidence="3 4">
    <name type="scientific">Caldicoprobacter faecalis</name>
    <dbReference type="NCBI Taxonomy" id="937334"/>
    <lineage>
        <taxon>Bacteria</taxon>
        <taxon>Bacillati</taxon>
        <taxon>Bacillota</taxon>
        <taxon>Clostridia</taxon>
        <taxon>Caldicoprobacterales</taxon>
        <taxon>Caldicoprobacteraceae</taxon>
        <taxon>Caldicoprobacter</taxon>
    </lineage>
</organism>
<dbReference type="EMBL" id="FOXR01000006">
    <property type="protein sequence ID" value="SFP91142.1"/>
    <property type="molecule type" value="Genomic_DNA"/>
</dbReference>
<dbReference type="NCBIfam" id="TIGR02896">
    <property type="entry name" value="spore_III_AF"/>
    <property type="match status" value="1"/>
</dbReference>
<keyword evidence="2" id="KW-0472">Membrane</keyword>
<dbReference type="InterPro" id="IPR014245">
    <property type="entry name" value="Spore_III_AF"/>
</dbReference>
<dbReference type="STRING" id="937334.SAMN05444406_10664"/>
<dbReference type="AlphaFoldDB" id="A0A1I5U796"/>
<feature type="transmembrane region" description="Helical" evidence="2">
    <location>
        <begin position="33"/>
        <end position="52"/>
    </location>
</feature>
<evidence type="ECO:0000313" key="3">
    <source>
        <dbReference type="EMBL" id="SFP91142.1"/>
    </source>
</evidence>
<feature type="compositionally biased region" description="Basic and acidic residues" evidence="1">
    <location>
        <begin position="207"/>
        <end position="221"/>
    </location>
</feature>
<accession>A0A1I5U796</accession>